<evidence type="ECO:0000256" key="6">
    <source>
        <dbReference type="ARBA" id="ARBA00022692"/>
    </source>
</evidence>
<dbReference type="EMBL" id="MPRL01000058">
    <property type="protein sequence ID" value="OOZ39178.1"/>
    <property type="molecule type" value="Genomic_DNA"/>
</dbReference>
<keyword evidence="3 10" id="KW-0813">Transport</keyword>
<feature type="chain" id="PRO_5010566220" description="Type II secretion system protein K" evidence="11">
    <location>
        <begin position="25"/>
        <end position="308"/>
    </location>
</feature>
<keyword evidence="11" id="KW-0732">Signal</keyword>
<feature type="domain" description="T2SS protein K first SAM-like" evidence="13">
    <location>
        <begin position="102"/>
        <end position="204"/>
    </location>
</feature>
<evidence type="ECO:0000256" key="1">
    <source>
        <dbReference type="ARBA" id="ARBA00004533"/>
    </source>
</evidence>
<evidence type="ECO:0000259" key="13">
    <source>
        <dbReference type="Pfam" id="PF21687"/>
    </source>
</evidence>
<dbReference type="InterPro" id="IPR005628">
    <property type="entry name" value="GspK"/>
</dbReference>
<reference evidence="14 15" key="1">
    <citation type="submission" date="2016-11" db="EMBL/GenBank/DDBJ databases">
        <title>Mixed transmission modes and dynamic genome evolution in an obligate animal-bacterial symbiosis.</title>
        <authorList>
            <person name="Russell S.L."/>
            <person name="Corbett-Detig R.B."/>
            <person name="Cavanaugh C.M."/>
        </authorList>
    </citation>
    <scope>NUCLEOTIDE SEQUENCE [LARGE SCALE GENOMIC DNA]</scope>
    <source>
        <strain evidence="14">Sveles-Q1</strain>
    </source>
</reference>
<evidence type="ECO:0000256" key="10">
    <source>
        <dbReference type="PIRNR" id="PIRNR002786"/>
    </source>
</evidence>
<dbReference type="Gene3D" id="1.10.40.60">
    <property type="entry name" value="EpsJ-like"/>
    <property type="match status" value="2"/>
</dbReference>
<dbReference type="Gene3D" id="3.30.1300.30">
    <property type="entry name" value="GSPII I/J protein-like"/>
    <property type="match status" value="1"/>
</dbReference>
<evidence type="ECO:0000256" key="9">
    <source>
        <dbReference type="ARBA" id="ARBA00023136"/>
    </source>
</evidence>
<dbReference type="InterPro" id="IPR038072">
    <property type="entry name" value="GspK_central_sf"/>
</dbReference>
<keyword evidence="8" id="KW-1133">Transmembrane helix</keyword>
<evidence type="ECO:0000256" key="8">
    <source>
        <dbReference type="ARBA" id="ARBA00022989"/>
    </source>
</evidence>
<evidence type="ECO:0000313" key="15">
    <source>
        <dbReference type="Proteomes" id="UP000191110"/>
    </source>
</evidence>
<dbReference type="AlphaFoldDB" id="A0A1T2L239"/>
<keyword evidence="6" id="KW-0812">Transmembrane</keyword>
<keyword evidence="7" id="KW-0653">Protein transport</keyword>
<proteinExistence type="inferred from homology"/>
<protein>
    <recommendedName>
        <fullName evidence="10">Type II secretion system protein K</fullName>
    </recommendedName>
</protein>
<dbReference type="InterPro" id="IPR049031">
    <property type="entry name" value="T2SSK_SAM-like_1st"/>
</dbReference>
<comment type="caution">
    <text evidence="14">The sequence shown here is derived from an EMBL/GenBank/DDBJ whole genome shotgun (WGS) entry which is preliminary data.</text>
</comment>
<keyword evidence="4 10" id="KW-1003">Cell membrane</keyword>
<keyword evidence="9 10" id="KW-0472">Membrane</keyword>
<dbReference type="GO" id="GO:0005886">
    <property type="term" value="C:plasma membrane"/>
    <property type="evidence" value="ECO:0007669"/>
    <property type="project" value="UniProtKB-SubCell"/>
</dbReference>
<dbReference type="NCBIfam" id="NF037980">
    <property type="entry name" value="T2SS_GspK"/>
    <property type="match status" value="1"/>
</dbReference>
<dbReference type="PANTHER" id="PTHR38831">
    <property type="entry name" value="TYPE II SECRETION SYSTEM PROTEIN K"/>
    <property type="match status" value="1"/>
</dbReference>
<gene>
    <name evidence="14" type="ORF">BOW53_12765</name>
</gene>
<evidence type="ECO:0000256" key="2">
    <source>
        <dbReference type="ARBA" id="ARBA00007246"/>
    </source>
</evidence>
<accession>A0A1T2L239</accession>
<dbReference type="PIRSF" id="PIRSF002786">
    <property type="entry name" value="XcpX"/>
    <property type="match status" value="1"/>
</dbReference>
<dbReference type="PANTHER" id="PTHR38831:SF1">
    <property type="entry name" value="TYPE II SECRETION SYSTEM PROTEIN K-RELATED"/>
    <property type="match status" value="1"/>
</dbReference>
<comment type="similarity">
    <text evidence="2 10">Belongs to the GSP K family.</text>
</comment>
<sequence>MDLYRQRGVALITALLVVALAATAATAMVTRQQLDIRRTANMIHSDQTRHYALGAEAWGINQLLKDRGENKTDSLSDDWATILPPMEVEGGYISGNIEELQGRFNLNNLIAREARGELARKRFERLLKQLGLEAALLQAVTDWIDEDINPRYPDGAEDDYYLGLQPAYRTANREIGSISELRLIRGFDTDNIRALRPYITALPQPSKININTAPDEILLTLADDLERSDIDSLIETRDENAFATTAQFLQDKAFAGREIDGNGLGVTTDYFMIHSQSEIGRSRLLHHTLVQRPTNGSVAILMRSRGEY</sequence>
<comment type="subcellular location">
    <subcellularLocation>
        <location evidence="1 10">Cell inner membrane</location>
    </subcellularLocation>
</comment>
<evidence type="ECO:0000256" key="11">
    <source>
        <dbReference type="SAM" id="SignalP"/>
    </source>
</evidence>
<evidence type="ECO:0000256" key="3">
    <source>
        <dbReference type="ARBA" id="ARBA00022448"/>
    </source>
</evidence>
<dbReference type="Pfam" id="PF21687">
    <property type="entry name" value="T2SSK_1st"/>
    <property type="match status" value="1"/>
</dbReference>
<organism evidence="14 15">
    <name type="scientific">Solemya pervernicosa gill symbiont</name>
    <dbReference type="NCBI Taxonomy" id="642797"/>
    <lineage>
        <taxon>Bacteria</taxon>
        <taxon>Pseudomonadati</taxon>
        <taxon>Pseudomonadota</taxon>
        <taxon>Gammaproteobacteria</taxon>
        <taxon>sulfur-oxidizing symbionts</taxon>
    </lineage>
</organism>
<dbReference type="RefSeq" id="WP_172840340.1">
    <property type="nucleotide sequence ID" value="NZ_MPRL01000058.1"/>
</dbReference>
<evidence type="ECO:0000256" key="7">
    <source>
        <dbReference type="ARBA" id="ARBA00022927"/>
    </source>
</evidence>
<evidence type="ECO:0000256" key="4">
    <source>
        <dbReference type="ARBA" id="ARBA00022475"/>
    </source>
</evidence>
<keyword evidence="5 10" id="KW-0997">Cell inner membrane</keyword>
<name>A0A1T2L239_9GAMM</name>
<evidence type="ECO:0000259" key="12">
    <source>
        <dbReference type="Pfam" id="PF03934"/>
    </source>
</evidence>
<evidence type="ECO:0000313" key="14">
    <source>
        <dbReference type="EMBL" id="OOZ39178.1"/>
    </source>
</evidence>
<dbReference type="Pfam" id="PF03934">
    <property type="entry name" value="T2SSK"/>
    <property type="match status" value="1"/>
</dbReference>
<dbReference type="Proteomes" id="UP000191110">
    <property type="component" value="Unassembled WGS sequence"/>
</dbReference>
<dbReference type="SUPFAM" id="SSF54523">
    <property type="entry name" value="Pili subunits"/>
    <property type="match status" value="1"/>
</dbReference>
<feature type="signal peptide" evidence="11">
    <location>
        <begin position="1"/>
        <end position="24"/>
    </location>
</feature>
<dbReference type="SUPFAM" id="SSF158544">
    <property type="entry name" value="GspK insert domain-like"/>
    <property type="match status" value="1"/>
</dbReference>
<evidence type="ECO:0000256" key="5">
    <source>
        <dbReference type="ARBA" id="ARBA00022519"/>
    </source>
</evidence>
<keyword evidence="15" id="KW-1185">Reference proteome</keyword>
<dbReference type="InterPro" id="IPR049179">
    <property type="entry name" value="T2SSK_SAM-like_2nd"/>
</dbReference>
<feature type="domain" description="T2SS protein K second SAM-like" evidence="12">
    <location>
        <begin position="208"/>
        <end position="266"/>
    </location>
</feature>
<dbReference type="InterPro" id="IPR045584">
    <property type="entry name" value="Pilin-like"/>
</dbReference>
<dbReference type="GO" id="GO:0009306">
    <property type="term" value="P:protein secretion"/>
    <property type="evidence" value="ECO:0007669"/>
    <property type="project" value="InterPro"/>
</dbReference>